<evidence type="ECO:0000313" key="3">
    <source>
        <dbReference type="Proteomes" id="UP000326170"/>
    </source>
</evidence>
<sequence length="74" mass="8210">MDGMKTFATIIKYSAGGTLGSLFIAYGLREFLRASGGGYYCCRHSLYQTQGISLTFIGWVIILVTLINLYGEMR</sequence>
<keyword evidence="2" id="KW-0614">Plasmid</keyword>
<keyword evidence="1" id="KW-0812">Transmembrane</keyword>
<proteinExistence type="predicted"/>
<dbReference type="Proteomes" id="UP000326170">
    <property type="component" value="Plasmid unnamed1"/>
</dbReference>
<gene>
    <name evidence="2" type="ORF">GCU68_18265</name>
</gene>
<keyword evidence="1" id="KW-0472">Membrane</keyword>
<organism evidence="2 3">
    <name type="scientific">Natronorubrum aibiense</name>
    <dbReference type="NCBI Taxonomy" id="348826"/>
    <lineage>
        <taxon>Archaea</taxon>
        <taxon>Methanobacteriati</taxon>
        <taxon>Methanobacteriota</taxon>
        <taxon>Stenosarchaea group</taxon>
        <taxon>Halobacteria</taxon>
        <taxon>Halobacteriales</taxon>
        <taxon>Natrialbaceae</taxon>
        <taxon>Natronorubrum</taxon>
    </lineage>
</organism>
<keyword evidence="1" id="KW-1133">Transmembrane helix</keyword>
<feature type="transmembrane region" description="Helical" evidence="1">
    <location>
        <begin position="48"/>
        <end position="70"/>
    </location>
</feature>
<reference evidence="2 3" key="1">
    <citation type="journal article" date="2007" name="Int. J. Syst. Evol. Microbiol.">
        <title>Natronorubrum sulfidifaciens sp. nov., an extremely haloalkaliphilic archaeon isolated from Aiding salt lake in Xin-Jiang, China.</title>
        <authorList>
            <person name="Cui H.L."/>
            <person name="Tohty D."/>
            <person name="Liu H.C."/>
            <person name="Liu S.J."/>
            <person name="Oren A."/>
            <person name="Zhou P.J."/>
        </authorList>
    </citation>
    <scope>NUCLEOTIDE SEQUENCE [LARGE SCALE GENOMIC DNA]</scope>
    <source>
        <strain evidence="2 3">7-3</strain>
        <plasmid evidence="2">unnamed1</plasmid>
    </source>
</reference>
<dbReference type="EMBL" id="CP045489">
    <property type="protein sequence ID" value="QFU84474.1"/>
    <property type="molecule type" value="Genomic_DNA"/>
</dbReference>
<geneLocation type="plasmid" evidence="2 3">
    <name>unnamed1</name>
</geneLocation>
<dbReference type="AlphaFoldDB" id="A0A5P9P8L8"/>
<feature type="transmembrane region" description="Helical" evidence="1">
    <location>
        <begin position="7"/>
        <end position="28"/>
    </location>
</feature>
<protein>
    <submittedName>
        <fullName evidence="2">Uncharacterized protein</fullName>
    </submittedName>
</protein>
<evidence type="ECO:0000313" key="2">
    <source>
        <dbReference type="EMBL" id="QFU84474.1"/>
    </source>
</evidence>
<evidence type="ECO:0000256" key="1">
    <source>
        <dbReference type="SAM" id="Phobius"/>
    </source>
</evidence>
<dbReference type="KEGG" id="nas:GCU68_18265"/>
<keyword evidence="3" id="KW-1185">Reference proteome</keyword>
<accession>A0A5P9P8L8</accession>
<name>A0A5P9P8L8_9EURY</name>